<gene>
    <name evidence="2" type="ORF">A1356_22510</name>
</gene>
<dbReference type="AlphaFoldDB" id="A0A291IJE7"/>
<name>A0A291IJE7_9GAMM</name>
<evidence type="ECO:0000256" key="1">
    <source>
        <dbReference type="SAM" id="MobiDB-lite"/>
    </source>
</evidence>
<comment type="caution">
    <text evidence="2">The sequence shown here is derived from an EMBL/GenBank/DDBJ whole genome shotgun (WGS) entry which is preliminary data.</text>
</comment>
<protein>
    <submittedName>
        <fullName evidence="2">Uncharacterized protein</fullName>
    </submittedName>
</protein>
<evidence type="ECO:0000313" key="3">
    <source>
        <dbReference type="Proteomes" id="UP000077734"/>
    </source>
</evidence>
<dbReference type="KEGG" id="mko:MKLM6_2302"/>
<feature type="region of interest" description="Disordered" evidence="1">
    <location>
        <begin position="270"/>
        <end position="390"/>
    </location>
</feature>
<accession>A0A291IJE7</accession>
<sequence length="487" mass="52763">MPTCQTGDLYLYGQCRGVGLALGALGISTQVEWQKLPNGTNQAVTEAVEETLDDFERLLKQERPAMTEFERLLSKTDGKVAVSEFEKLLEKDVLLGEARVASSAGILSRAVPVLNVAGLAYAGWELYEWGRVAMSANEVRDVMGGECPSGWSGPDCSAALAGNTEQYWPADDKPTYIWQPQNSAQPYVHHPLDQDRTVYDMTQTSPGKWEFVQFENGATGDIYLAPTVEYGPVLMERIDRPGHGRTVTITTAHAGNIRGYMPEQKPADFTQPGPVIIADPFVNPDPACTGQQPLPAPQHLPCRRAQPAPLTDPRYKPYPDPSTSPDPDTETQPDKLTAPQPAPTTSPLPYQQPQPDPATGKMPSPFKVPDLQPQPNADPDPDATPFGSCGCTLQPPDLNVPTLAETTDKLISDMAHGLGADVDIPDMTGDCPILKIEFDGSEFGVFQGLGTIQTDAHCQILEQNRVPIEAMAALLWLITGLMIVLGP</sequence>
<dbReference type="Proteomes" id="UP000077734">
    <property type="component" value="Unassembled WGS sequence"/>
</dbReference>
<proteinExistence type="predicted"/>
<organism evidence="2 3">
    <name type="scientific">Methylomonas koyamae</name>
    <dbReference type="NCBI Taxonomy" id="702114"/>
    <lineage>
        <taxon>Bacteria</taxon>
        <taxon>Pseudomonadati</taxon>
        <taxon>Pseudomonadota</taxon>
        <taxon>Gammaproteobacteria</taxon>
        <taxon>Methylococcales</taxon>
        <taxon>Methylococcaceae</taxon>
        <taxon>Methylomonas</taxon>
    </lineage>
</organism>
<keyword evidence="3" id="KW-1185">Reference proteome</keyword>
<reference evidence="2 3" key="1">
    <citation type="submission" date="2016-03" db="EMBL/GenBank/DDBJ databases">
        <authorList>
            <person name="Heylen K."/>
            <person name="De Vos P."/>
            <person name="Vekeman B."/>
        </authorList>
    </citation>
    <scope>NUCLEOTIDE SEQUENCE [LARGE SCALE GENOMIC DNA]</scope>
    <source>
        <strain evidence="2 3">R-49807</strain>
    </source>
</reference>
<dbReference type="EMBL" id="LUUL01000015">
    <property type="protein sequence ID" value="OAI30066.1"/>
    <property type="molecule type" value="Genomic_DNA"/>
</dbReference>
<evidence type="ECO:0000313" key="2">
    <source>
        <dbReference type="EMBL" id="OAI30066.1"/>
    </source>
</evidence>
<feature type="compositionally biased region" description="Pro residues" evidence="1">
    <location>
        <begin position="340"/>
        <end position="356"/>
    </location>
</feature>